<dbReference type="Pfam" id="PF00583">
    <property type="entry name" value="Acetyltransf_1"/>
    <property type="match status" value="1"/>
</dbReference>
<evidence type="ECO:0000259" key="1">
    <source>
        <dbReference type="PROSITE" id="PS51186"/>
    </source>
</evidence>
<dbReference type="PROSITE" id="PS51186">
    <property type="entry name" value="GNAT"/>
    <property type="match status" value="1"/>
</dbReference>
<organism evidence="2 3">
    <name type="scientific">Anaeromonas frigoriresistens</name>
    <dbReference type="NCBI Taxonomy" id="2683708"/>
    <lineage>
        <taxon>Bacteria</taxon>
        <taxon>Bacillati</taxon>
        <taxon>Bacillota</taxon>
        <taxon>Tissierellia</taxon>
        <taxon>Tissierellales</taxon>
        <taxon>Thermohalobacteraceae</taxon>
        <taxon>Anaeromonas</taxon>
    </lineage>
</organism>
<dbReference type="PANTHER" id="PTHR43617">
    <property type="entry name" value="L-AMINO ACID N-ACETYLTRANSFERASE"/>
    <property type="match status" value="1"/>
</dbReference>
<dbReference type="PANTHER" id="PTHR43617:SF30">
    <property type="entry name" value="HISTONE ACETYLTRANSFERASE"/>
    <property type="match status" value="1"/>
</dbReference>
<evidence type="ECO:0000313" key="2">
    <source>
        <dbReference type="EMBL" id="MBS4538447.1"/>
    </source>
</evidence>
<sequence length="173" mass="20353">MEIREGIVSDIEGITRVHIDSWRSTYKEMLSNDYLQGLSLEKGKKSWRRFFQDKNNKVIVSLNEDKKVIGFASFGPDKDKKYNYEDQLYGIYILEKYQRKGIGRQMIEKVIEKMKNNETSSMIVWVLKDNPSYKFYEYLGGKKIVENDIKIGGRILKKVGYGFDNIDDILNRL</sequence>
<name>A0A942Z799_9FIRM</name>
<dbReference type="EMBL" id="WSFT01000032">
    <property type="protein sequence ID" value="MBS4538447.1"/>
    <property type="molecule type" value="Genomic_DNA"/>
</dbReference>
<gene>
    <name evidence="2" type="ORF">GOQ27_08215</name>
</gene>
<reference evidence="2" key="1">
    <citation type="submission" date="2019-12" db="EMBL/GenBank/DDBJ databases">
        <title>Clostridiaceae gen. nov. sp. nov., isolated from sediment in Xinjiang, China.</title>
        <authorList>
            <person name="Zhang R."/>
        </authorList>
    </citation>
    <scope>NUCLEOTIDE SEQUENCE</scope>
    <source>
        <strain evidence="2">D2Q-11</strain>
    </source>
</reference>
<dbReference type="CDD" id="cd04301">
    <property type="entry name" value="NAT_SF"/>
    <property type="match status" value="1"/>
</dbReference>
<proteinExistence type="predicted"/>
<comment type="caution">
    <text evidence="2">The sequence shown here is derived from an EMBL/GenBank/DDBJ whole genome shotgun (WGS) entry which is preliminary data.</text>
</comment>
<keyword evidence="3" id="KW-1185">Reference proteome</keyword>
<dbReference type="InterPro" id="IPR050276">
    <property type="entry name" value="MshD_Acetyltransferase"/>
</dbReference>
<dbReference type="AlphaFoldDB" id="A0A942Z799"/>
<dbReference type="InterPro" id="IPR016181">
    <property type="entry name" value="Acyl_CoA_acyltransferase"/>
</dbReference>
<dbReference type="GO" id="GO:0016747">
    <property type="term" value="F:acyltransferase activity, transferring groups other than amino-acyl groups"/>
    <property type="evidence" value="ECO:0007669"/>
    <property type="project" value="InterPro"/>
</dbReference>
<dbReference type="Gene3D" id="3.40.630.30">
    <property type="match status" value="1"/>
</dbReference>
<accession>A0A942Z799</accession>
<feature type="domain" description="N-acetyltransferase" evidence="1">
    <location>
        <begin position="1"/>
        <end position="160"/>
    </location>
</feature>
<dbReference type="RefSeq" id="WP_203366374.1">
    <property type="nucleotide sequence ID" value="NZ_WSFT01000032.1"/>
</dbReference>
<dbReference type="Proteomes" id="UP000724672">
    <property type="component" value="Unassembled WGS sequence"/>
</dbReference>
<dbReference type="SUPFAM" id="SSF55729">
    <property type="entry name" value="Acyl-CoA N-acyltransferases (Nat)"/>
    <property type="match status" value="1"/>
</dbReference>
<dbReference type="InterPro" id="IPR000182">
    <property type="entry name" value="GNAT_dom"/>
</dbReference>
<evidence type="ECO:0000313" key="3">
    <source>
        <dbReference type="Proteomes" id="UP000724672"/>
    </source>
</evidence>
<protein>
    <submittedName>
        <fullName evidence="2">GNAT family N-acetyltransferase</fullName>
    </submittedName>
</protein>